<evidence type="ECO:0000256" key="2">
    <source>
        <dbReference type="PROSITE-ProRule" id="PRU00497"/>
    </source>
</evidence>
<dbReference type="AlphaFoldDB" id="A0A9P0AJ40"/>
<feature type="compositionally biased region" description="Basic and acidic residues" evidence="3">
    <location>
        <begin position="163"/>
        <end position="177"/>
    </location>
</feature>
<keyword evidence="1 2" id="KW-0193">Cuticle</keyword>
<dbReference type="PROSITE" id="PS00233">
    <property type="entry name" value="CHIT_BIND_RR_1"/>
    <property type="match status" value="1"/>
</dbReference>
<feature type="region of interest" description="Disordered" evidence="3">
    <location>
        <begin position="211"/>
        <end position="234"/>
    </location>
</feature>
<dbReference type="EMBL" id="OU963868">
    <property type="protein sequence ID" value="CAH0393938.1"/>
    <property type="molecule type" value="Genomic_DNA"/>
</dbReference>
<dbReference type="InterPro" id="IPR000618">
    <property type="entry name" value="Insect_cuticle"/>
</dbReference>
<dbReference type="InterPro" id="IPR031311">
    <property type="entry name" value="CHIT_BIND_RR_consensus"/>
</dbReference>
<reference evidence="4" key="1">
    <citation type="submission" date="2021-12" db="EMBL/GenBank/DDBJ databases">
        <authorList>
            <person name="King R."/>
        </authorList>
    </citation>
    <scope>NUCLEOTIDE SEQUENCE</scope>
</reference>
<feature type="non-terminal residue" evidence="4">
    <location>
        <position position="1"/>
    </location>
</feature>
<proteinExistence type="predicted"/>
<evidence type="ECO:0000313" key="5">
    <source>
        <dbReference type="Proteomes" id="UP001152759"/>
    </source>
</evidence>
<keyword evidence="5" id="KW-1185">Reference proteome</keyword>
<protein>
    <recommendedName>
        <fullName evidence="6">Cuticle protein 8</fullName>
    </recommendedName>
</protein>
<accession>A0A9P0AJ40</accession>
<dbReference type="Proteomes" id="UP001152759">
    <property type="component" value="Chromosome 7"/>
</dbReference>
<dbReference type="GO" id="GO:0031012">
    <property type="term" value="C:extracellular matrix"/>
    <property type="evidence" value="ECO:0007669"/>
    <property type="project" value="TreeGrafter"/>
</dbReference>
<evidence type="ECO:0000256" key="3">
    <source>
        <dbReference type="SAM" id="MobiDB-lite"/>
    </source>
</evidence>
<name>A0A9P0AJ40_BEMTA</name>
<dbReference type="Pfam" id="PF00379">
    <property type="entry name" value="Chitin_bind_4"/>
    <property type="match status" value="1"/>
</dbReference>
<dbReference type="InterPro" id="IPR051217">
    <property type="entry name" value="Insect_Cuticle_Struc_Prot"/>
</dbReference>
<organism evidence="4 5">
    <name type="scientific">Bemisia tabaci</name>
    <name type="common">Sweetpotato whitefly</name>
    <name type="synonym">Aleurodes tabaci</name>
    <dbReference type="NCBI Taxonomy" id="7038"/>
    <lineage>
        <taxon>Eukaryota</taxon>
        <taxon>Metazoa</taxon>
        <taxon>Ecdysozoa</taxon>
        <taxon>Arthropoda</taxon>
        <taxon>Hexapoda</taxon>
        <taxon>Insecta</taxon>
        <taxon>Pterygota</taxon>
        <taxon>Neoptera</taxon>
        <taxon>Paraneoptera</taxon>
        <taxon>Hemiptera</taxon>
        <taxon>Sternorrhyncha</taxon>
        <taxon>Aleyrodoidea</taxon>
        <taxon>Aleyrodidae</taxon>
        <taxon>Aleyrodinae</taxon>
        <taxon>Bemisia</taxon>
    </lineage>
</organism>
<dbReference type="PANTHER" id="PTHR12236:SF14">
    <property type="entry name" value="CUTICULAR PROTEIN 66CB"/>
    <property type="match status" value="1"/>
</dbReference>
<dbReference type="PROSITE" id="PS51155">
    <property type="entry name" value="CHIT_BIND_RR_2"/>
    <property type="match status" value="1"/>
</dbReference>
<dbReference type="PRINTS" id="PR00947">
    <property type="entry name" value="CUTICLE"/>
</dbReference>
<dbReference type="GO" id="GO:0005615">
    <property type="term" value="C:extracellular space"/>
    <property type="evidence" value="ECO:0007669"/>
    <property type="project" value="TreeGrafter"/>
</dbReference>
<evidence type="ECO:0000313" key="4">
    <source>
        <dbReference type="EMBL" id="CAH0393938.1"/>
    </source>
</evidence>
<gene>
    <name evidence="4" type="ORF">BEMITA_LOCUS12289</name>
</gene>
<sequence length="234" mass="25997">VKGAHDPTAPSAARPRFSTIFQDLASLPRTLKHTDAGKKRHGNDSNGNGNVTVVCPTFTARDHRFTPDNTQWGIYNAITLILSNFSITFPTLRWSVQSAPKMFFKVLAFASILVLVAAYPSPEHEYEGYHEGGYRGHGHHDDHVDYHAHPKYSFKYGVHDGHTGDVKSQHETRDGDVVKGSYSVHDPDGTIRTVEYTADKHNGFNAVVHKSGHSVHPQHYKTGDGESHGNYGHY</sequence>
<evidence type="ECO:0000256" key="1">
    <source>
        <dbReference type="ARBA" id="ARBA00022460"/>
    </source>
</evidence>
<dbReference type="GO" id="GO:0042302">
    <property type="term" value="F:structural constituent of cuticle"/>
    <property type="evidence" value="ECO:0007669"/>
    <property type="project" value="UniProtKB-UniRule"/>
</dbReference>
<dbReference type="PANTHER" id="PTHR12236">
    <property type="entry name" value="STRUCTURAL CONTITUENT OF CUTICLE"/>
    <property type="match status" value="1"/>
</dbReference>
<evidence type="ECO:0008006" key="6">
    <source>
        <dbReference type="Google" id="ProtNLM"/>
    </source>
</evidence>
<feature type="region of interest" description="Disordered" evidence="3">
    <location>
        <begin position="163"/>
        <end position="186"/>
    </location>
</feature>